<dbReference type="Gene3D" id="1.25.40.10">
    <property type="entry name" value="Tetratricopeptide repeat domain"/>
    <property type="match status" value="1"/>
</dbReference>
<dbReference type="EMBL" id="UINC01193822">
    <property type="protein sequence ID" value="SVE09615.1"/>
    <property type="molecule type" value="Genomic_DNA"/>
</dbReference>
<dbReference type="InterPro" id="IPR019734">
    <property type="entry name" value="TPR_rpt"/>
</dbReference>
<organism evidence="1">
    <name type="scientific">marine metagenome</name>
    <dbReference type="NCBI Taxonomy" id="408172"/>
    <lineage>
        <taxon>unclassified sequences</taxon>
        <taxon>metagenomes</taxon>
        <taxon>ecological metagenomes</taxon>
    </lineage>
</organism>
<dbReference type="AlphaFoldDB" id="A0A383AQX6"/>
<proteinExistence type="predicted"/>
<protein>
    <submittedName>
        <fullName evidence="1">Uncharacterized protein</fullName>
    </submittedName>
</protein>
<accession>A0A383AQX6</accession>
<evidence type="ECO:0000313" key="1">
    <source>
        <dbReference type="EMBL" id="SVE09615.1"/>
    </source>
</evidence>
<reference evidence="1" key="1">
    <citation type="submission" date="2018-05" db="EMBL/GenBank/DDBJ databases">
        <authorList>
            <person name="Lanie J.A."/>
            <person name="Ng W.-L."/>
            <person name="Kazmierczak K.M."/>
            <person name="Andrzejewski T.M."/>
            <person name="Davidsen T.M."/>
            <person name="Wayne K.J."/>
            <person name="Tettelin H."/>
            <person name="Glass J.I."/>
            <person name="Rusch D."/>
            <person name="Podicherti R."/>
            <person name="Tsui H.-C.T."/>
            <person name="Winkler M.E."/>
        </authorList>
    </citation>
    <scope>NUCLEOTIDE SEQUENCE</scope>
</reference>
<sequence length="59" mass="6251">MLKRILIILLLASIALAQSPVDLYNSASASLEAGEISDAENDFNEALKVDPTFAPAYVG</sequence>
<gene>
    <name evidence="1" type="ORF">METZ01_LOCUS462469</name>
</gene>
<name>A0A383AQX6_9ZZZZ</name>
<feature type="non-terminal residue" evidence="1">
    <location>
        <position position="59"/>
    </location>
</feature>
<dbReference type="InterPro" id="IPR011990">
    <property type="entry name" value="TPR-like_helical_dom_sf"/>
</dbReference>
<dbReference type="PROSITE" id="PS50005">
    <property type="entry name" value="TPR"/>
    <property type="match status" value="1"/>
</dbReference>
<dbReference type="SUPFAM" id="SSF48452">
    <property type="entry name" value="TPR-like"/>
    <property type="match status" value="1"/>
</dbReference>